<name>A0A2Z3GTN0_9BACT</name>
<dbReference type="RefSeq" id="WP_109657440.1">
    <property type="nucleotide sequence ID" value="NZ_CP029145.1"/>
</dbReference>
<dbReference type="EMBL" id="CP029145">
    <property type="protein sequence ID" value="AWM34405.1"/>
    <property type="molecule type" value="Genomic_DNA"/>
</dbReference>
<keyword evidence="1" id="KW-0472">Membrane</keyword>
<dbReference type="Proteomes" id="UP000245999">
    <property type="component" value="Chromosome"/>
</dbReference>
<organism evidence="3 4">
    <name type="scientific">Hymenobacter nivis</name>
    <dbReference type="NCBI Taxonomy" id="1850093"/>
    <lineage>
        <taxon>Bacteria</taxon>
        <taxon>Pseudomonadati</taxon>
        <taxon>Bacteroidota</taxon>
        <taxon>Cytophagia</taxon>
        <taxon>Cytophagales</taxon>
        <taxon>Hymenobacteraceae</taxon>
        <taxon>Hymenobacter</taxon>
    </lineage>
</organism>
<evidence type="ECO:0000313" key="3">
    <source>
        <dbReference type="EMBL" id="AWM34405.1"/>
    </source>
</evidence>
<accession>A0A2Z3GTN0</accession>
<sequence length="182" mass="19081">MKAKKLKAAKFKKDPNWPKPAPSARFWPVLGLAVLSGMRTNSGPAFLSHYLSGQARPKSLAKSPLRFLQNPAVASTLKVLLGMEFVGDKLPNIGNRTEPQQVGARAVSGALVGATLYKARGGSALSGALVGSLGAVASTFLTFWLRKTISERTHTNTSLVGLGEDALVVAGGSAWVAAQAER</sequence>
<keyword evidence="4" id="KW-1185">Reference proteome</keyword>
<reference evidence="4" key="1">
    <citation type="submission" date="2018-04" db="EMBL/GenBank/DDBJ databases">
        <title>Complete genome of Antarctic heterotrophic bacterium Hymenobacter nivis.</title>
        <authorList>
            <person name="Terashima M."/>
        </authorList>
    </citation>
    <scope>NUCLEOTIDE SEQUENCE [LARGE SCALE GENOMIC DNA]</scope>
    <source>
        <strain evidence="4">NBRC 111535</strain>
    </source>
</reference>
<dbReference type="Pfam" id="PF13548">
    <property type="entry name" value="DUF4126"/>
    <property type="match status" value="1"/>
</dbReference>
<dbReference type="KEGG" id="hnv:DDQ68_17405"/>
<protein>
    <submittedName>
        <fullName evidence="3">DUF4126 domain-containing protein</fullName>
    </submittedName>
</protein>
<evidence type="ECO:0000259" key="2">
    <source>
        <dbReference type="Pfam" id="PF13548"/>
    </source>
</evidence>
<gene>
    <name evidence="3" type="ORF">DDQ68_17405</name>
</gene>
<feature type="domain" description="DUF4126" evidence="2">
    <location>
        <begin position="30"/>
        <end position="171"/>
    </location>
</feature>
<keyword evidence="1" id="KW-0812">Transmembrane</keyword>
<evidence type="ECO:0000256" key="1">
    <source>
        <dbReference type="SAM" id="Phobius"/>
    </source>
</evidence>
<evidence type="ECO:0000313" key="4">
    <source>
        <dbReference type="Proteomes" id="UP000245999"/>
    </source>
</evidence>
<dbReference type="InterPro" id="IPR025196">
    <property type="entry name" value="DUF4126"/>
</dbReference>
<feature type="transmembrane region" description="Helical" evidence="1">
    <location>
        <begin position="124"/>
        <end position="145"/>
    </location>
</feature>
<proteinExistence type="predicted"/>
<keyword evidence="1" id="KW-1133">Transmembrane helix</keyword>
<dbReference type="OrthoDB" id="9812409at2"/>
<dbReference type="AlphaFoldDB" id="A0A2Z3GTN0"/>